<dbReference type="GeneID" id="103262040"/>
<reference evidence="8" key="1">
    <citation type="submission" date="2025-08" db="UniProtKB">
        <authorList>
            <consortium name="RefSeq"/>
        </authorList>
    </citation>
    <scope>IDENTIFICATION</scope>
</reference>
<sequence length="102" mass="11524">MRLTKHVPLLKKTLELLVCRVKAMLTFNNCREAFWLGNLKNRDLQGEEIVSQNSQPSTADESEDDMSSQVSKSKAMEDGDEDYEASTGEKERDSDESYGDSD</sequence>
<evidence type="ECO:0000256" key="5">
    <source>
        <dbReference type="ARBA" id="ARBA00093456"/>
    </source>
</evidence>
<evidence type="ECO:0000313" key="8">
    <source>
        <dbReference type="RefSeq" id="XP_021568840.1"/>
    </source>
</evidence>
<dbReference type="PANTHER" id="PTHR32086">
    <property type="entry name" value="FANCONI ANEMIA GROUP D2 PROTEIN"/>
    <property type="match status" value="1"/>
</dbReference>
<dbReference type="GO" id="GO:0070182">
    <property type="term" value="F:DNA polymerase binding"/>
    <property type="evidence" value="ECO:0007669"/>
    <property type="project" value="TreeGrafter"/>
</dbReference>
<evidence type="ECO:0000256" key="3">
    <source>
        <dbReference type="ARBA" id="ARBA00022843"/>
    </source>
</evidence>
<protein>
    <submittedName>
        <fullName evidence="8">Fanconi anemia group D2 protein-like isoform X1</fullName>
    </submittedName>
</protein>
<dbReference type="AlphaFoldDB" id="A0A3Q0E3J5"/>
<dbReference type="PANTHER" id="PTHR32086:SF0">
    <property type="entry name" value="FANCONI ANEMIA GROUP D2 PROTEIN"/>
    <property type="match status" value="1"/>
</dbReference>
<evidence type="ECO:0000313" key="7">
    <source>
        <dbReference type="Proteomes" id="UP000189704"/>
    </source>
</evidence>
<evidence type="ECO:0000256" key="6">
    <source>
        <dbReference type="SAM" id="MobiDB-lite"/>
    </source>
</evidence>
<dbReference type="GO" id="GO:0007129">
    <property type="term" value="P:homologous chromosome pairing at meiosis"/>
    <property type="evidence" value="ECO:0007669"/>
    <property type="project" value="TreeGrafter"/>
</dbReference>
<dbReference type="InterPro" id="IPR029448">
    <property type="entry name" value="FANCD2"/>
</dbReference>
<dbReference type="GO" id="GO:0036297">
    <property type="term" value="P:interstrand cross-link repair"/>
    <property type="evidence" value="ECO:0007669"/>
    <property type="project" value="TreeGrafter"/>
</dbReference>
<keyword evidence="4" id="KW-0539">Nucleus</keyword>
<keyword evidence="3" id="KW-0832">Ubl conjugation</keyword>
<proteinExistence type="inferred from homology"/>
<evidence type="ECO:0000256" key="1">
    <source>
        <dbReference type="ARBA" id="ARBA00004123"/>
    </source>
</evidence>
<gene>
    <name evidence="8" type="primary">LOC103262040</name>
</gene>
<evidence type="ECO:0000256" key="4">
    <source>
        <dbReference type="ARBA" id="ARBA00023242"/>
    </source>
</evidence>
<dbReference type="GO" id="GO:0000793">
    <property type="term" value="C:condensed chromosome"/>
    <property type="evidence" value="ECO:0007669"/>
    <property type="project" value="TreeGrafter"/>
</dbReference>
<accession>A0A3Q0E3J5</accession>
<comment type="similarity">
    <text evidence="5">Belongs to the Fanconi anemia protein FANCD2 family.</text>
</comment>
<dbReference type="GO" id="GO:1990918">
    <property type="term" value="P:double-strand break repair involved in meiotic recombination"/>
    <property type="evidence" value="ECO:0007669"/>
    <property type="project" value="TreeGrafter"/>
</dbReference>
<comment type="subcellular location">
    <subcellularLocation>
        <location evidence="1">Nucleus</location>
    </subcellularLocation>
</comment>
<keyword evidence="7" id="KW-1185">Reference proteome</keyword>
<dbReference type="OrthoDB" id="27031at2759"/>
<keyword evidence="2" id="KW-1017">Isopeptide bond</keyword>
<dbReference type="GO" id="GO:0005634">
    <property type="term" value="C:nucleus"/>
    <property type="evidence" value="ECO:0007669"/>
    <property type="project" value="UniProtKB-SubCell"/>
</dbReference>
<dbReference type="Pfam" id="PF14631">
    <property type="entry name" value="FancD2"/>
    <property type="match status" value="1"/>
</dbReference>
<dbReference type="Proteomes" id="UP000189704">
    <property type="component" value="Unplaced"/>
</dbReference>
<feature type="compositionally biased region" description="Polar residues" evidence="6">
    <location>
        <begin position="50"/>
        <end position="59"/>
    </location>
</feature>
<organism evidence="7 8">
    <name type="scientific">Carlito syrichta</name>
    <name type="common">Philippine tarsier</name>
    <name type="synonym">Tarsius syrichta</name>
    <dbReference type="NCBI Taxonomy" id="1868482"/>
    <lineage>
        <taxon>Eukaryota</taxon>
        <taxon>Metazoa</taxon>
        <taxon>Chordata</taxon>
        <taxon>Craniata</taxon>
        <taxon>Vertebrata</taxon>
        <taxon>Euteleostomi</taxon>
        <taxon>Mammalia</taxon>
        <taxon>Eutheria</taxon>
        <taxon>Euarchontoglires</taxon>
        <taxon>Primates</taxon>
        <taxon>Haplorrhini</taxon>
        <taxon>Tarsiiformes</taxon>
        <taxon>Tarsiidae</taxon>
        <taxon>Carlito</taxon>
    </lineage>
</organism>
<name>A0A3Q0E3J5_CARSF</name>
<feature type="region of interest" description="Disordered" evidence="6">
    <location>
        <begin position="47"/>
        <end position="102"/>
    </location>
</feature>
<evidence type="ECO:0000256" key="2">
    <source>
        <dbReference type="ARBA" id="ARBA00022499"/>
    </source>
</evidence>
<dbReference type="GO" id="GO:0031573">
    <property type="term" value="P:mitotic intra-S DNA damage checkpoint signaling"/>
    <property type="evidence" value="ECO:0007669"/>
    <property type="project" value="TreeGrafter"/>
</dbReference>
<dbReference type="RefSeq" id="XP_021568840.1">
    <property type="nucleotide sequence ID" value="XM_021713165.1"/>
</dbReference>